<dbReference type="CDD" id="cd06257">
    <property type="entry name" value="DnaJ"/>
    <property type="match status" value="1"/>
</dbReference>
<dbReference type="Pfam" id="PF00684">
    <property type="entry name" value="DnaJ_CXXCXGXG"/>
    <property type="match status" value="1"/>
</dbReference>
<dbReference type="HAMAP" id="MF_01152">
    <property type="entry name" value="DnaJ"/>
    <property type="match status" value="1"/>
</dbReference>
<feature type="region of interest" description="Disordered" evidence="6">
    <location>
        <begin position="376"/>
        <end position="406"/>
    </location>
</feature>
<proteinExistence type="inferred from homology"/>
<dbReference type="PROSITE" id="PS00636">
    <property type="entry name" value="DNAJ_1"/>
    <property type="match status" value="1"/>
</dbReference>
<organism evidence="9 10">
    <name type="scientific">Dacryopinax primogenitus (strain DJM 731)</name>
    <name type="common">Brown rot fungus</name>
    <dbReference type="NCBI Taxonomy" id="1858805"/>
    <lineage>
        <taxon>Eukaryota</taxon>
        <taxon>Fungi</taxon>
        <taxon>Dikarya</taxon>
        <taxon>Basidiomycota</taxon>
        <taxon>Agaricomycotina</taxon>
        <taxon>Dacrymycetes</taxon>
        <taxon>Dacrymycetales</taxon>
        <taxon>Dacrymycetaceae</taxon>
        <taxon>Dacryopinax</taxon>
    </lineage>
</organism>
<dbReference type="GO" id="GO:0008270">
    <property type="term" value="F:zinc ion binding"/>
    <property type="evidence" value="ECO:0007669"/>
    <property type="project" value="UniProtKB-KW"/>
</dbReference>
<evidence type="ECO:0000259" key="8">
    <source>
        <dbReference type="PROSITE" id="PS51188"/>
    </source>
</evidence>
<evidence type="ECO:0008006" key="11">
    <source>
        <dbReference type="Google" id="ProtNLM"/>
    </source>
</evidence>
<dbReference type="Gene3D" id="2.10.230.10">
    <property type="entry name" value="Heat shock protein DnaJ, cysteine-rich domain"/>
    <property type="match status" value="1"/>
</dbReference>
<dbReference type="Proteomes" id="UP000030653">
    <property type="component" value="Unassembled WGS sequence"/>
</dbReference>
<evidence type="ECO:0000256" key="1">
    <source>
        <dbReference type="ARBA" id="ARBA00022723"/>
    </source>
</evidence>
<dbReference type="FunFam" id="2.60.260.20:FF:000003">
    <property type="entry name" value="DnaJ subfamily A member 2"/>
    <property type="match status" value="1"/>
</dbReference>
<keyword evidence="3 5" id="KW-0863">Zinc-finger</keyword>
<dbReference type="GO" id="GO:0051082">
    <property type="term" value="F:unfolded protein binding"/>
    <property type="evidence" value="ECO:0007669"/>
    <property type="project" value="InterPro"/>
</dbReference>
<dbReference type="Pfam" id="PF01556">
    <property type="entry name" value="DnaJ_C"/>
    <property type="match status" value="1"/>
</dbReference>
<evidence type="ECO:0000259" key="7">
    <source>
        <dbReference type="PROSITE" id="PS50076"/>
    </source>
</evidence>
<gene>
    <name evidence="9" type="ORF">DACRYDRAFT_20055</name>
</gene>
<reference evidence="9 10" key="1">
    <citation type="journal article" date="2012" name="Science">
        <title>The Paleozoic origin of enzymatic lignin decomposition reconstructed from 31 fungal genomes.</title>
        <authorList>
            <person name="Floudas D."/>
            <person name="Binder M."/>
            <person name="Riley R."/>
            <person name="Barry K."/>
            <person name="Blanchette R.A."/>
            <person name="Henrissat B."/>
            <person name="Martinez A.T."/>
            <person name="Otillar R."/>
            <person name="Spatafora J.W."/>
            <person name="Yadav J.S."/>
            <person name="Aerts A."/>
            <person name="Benoit I."/>
            <person name="Boyd A."/>
            <person name="Carlson A."/>
            <person name="Copeland A."/>
            <person name="Coutinho P.M."/>
            <person name="de Vries R.P."/>
            <person name="Ferreira P."/>
            <person name="Findley K."/>
            <person name="Foster B."/>
            <person name="Gaskell J."/>
            <person name="Glotzer D."/>
            <person name="Gorecki P."/>
            <person name="Heitman J."/>
            <person name="Hesse C."/>
            <person name="Hori C."/>
            <person name="Igarashi K."/>
            <person name="Jurgens J.A."/>
            <person name="Kallen N."/>
            <person name="Kersten P."/>
            <person name="Kohler A."/>
            <person name="Kuees U."/>
            <person name="Kumar T.K.A."/>
            <person name="Kuo A."/>
            <person name="LaButti K."/>
            <person name="Larrondo L.F."/>
            <person name="Lindquist E."/>
            <person name="Ling A."/>
            <person name="Lombard V."/>
            <person name="Lucas S."/>
            <person name="Lundell T."/>
            <person name="Martin R."/>
            <person name="McLaughlin D.J."/>
            <person name="Morgenstern I."/>
            <person name="Morin E."/>
            <person name="Murat C."/>
            <person name="Nagy L.G."/>
            <person name="Nolan M."/>
            <person name="Ohm R.A."/>
            <person name="Patyshakuliyeva A."/>
            <person name="Rokas A."/>
            <person name="Ruiz-Duenas F.J."/>
            <person name="Sabat G."/>
            <person name="Salamov A."/>
            <person name="Samejima M."/>
            <person name="Schmutz J."/>
            <person name="Slot J.C."/>
            <person name="St John F."/>
            <person name="Stenlid J."/>
            <person name="Sun H."/>
            <person name="Sun S."/>
            <person name="Syed K."/>
            <person name="Tsang A."/>
            <person name="Wiebenga A."/>
            <person name="Young D."/>
            <person name="Pisabarro A."/>
            <person name="Eastwood D.C."/>
            <person name="Martin F."/>
            <person name="Cullen D."/>
            <person name="Grigoriev I.V."/>
            <person name="Hibbett D.S."/>
        </authorList>
    </citation>
    <scope>NUCLEOTIDE SEQUENCE [LARGE SCALE GENOMIC DNA]</scope>
    <source>
        <strain evidence="9 10">DJM-731 SS1</strain>
    </source>
</reference>
<dbReference type="SUPFAM" id="SSF46565">
    <property type="entry name" value="Chaperone J-domain"/>
    <property type="match status" value="1"/>
</dbReference>
<dbReference type="OMA" id="RVCPTCV"/>
<dbReference type="SUPFAM" id="SSF57938">
    <property type="entry name" value="DnaJ/Hsp40 cysteine-rich domain"/>
    <property type="match status" value="1"/>
</dbReference>
<dbReference type="HOGENOM" id="CLU_017633_10_0_1"/>
<dbReference type="EMBL" id="JH795856">
    <property type="protein sequence ID" value="EJU05619.1"/>
    <property type="molecule type" value="Genomic_DNA"/>
</dbReference>
<dbReference type="CDD" id="cd10719">
    <property type="entry name" value="DnaJ_zf"/>
    <property type="match status" value="1"/>
</dbReference>
<name>M5G9X3_DACPD</name>
<dbReference type="InterPro" id="IPR001623">
    <property type="entry name" value="DnaJ_domain"/>
</dbReference>
<evidence type="ECO:0000313" key="10">
    <source>
        <dbReference type="Proteomes" id="UP000030653"/>
    </source>
</evidence>
<evidence type="ECO:0000256" key="4">
    <source>
        <dbReference type="ARBA" id="ARBA00022833"/>
    </source>
</evidence>
<dbReference type="InterPro" id="IPR044713">
    <property type="entry name" value="DNJA1/2-like"/>
</dbReference>
<keyword evidence="1 5" id="KW-0479">Metal-binding</keyword>
<dbReference type="Gene3D" id="2.60.260.20">
    <property type="entry name" value="Urease metallochaperone UreE, N-terminal domain"/>
    <property type="match status" value="2"/>
</dbReference>
<keyword evidence="2" id="KW-0677">Repeat</keyword>
<dbReference type="SMART" id="SM00271">
    <property type="entry name" value="DnaJ"/>
    <property type="match status" value="1"/>
</dbReference>
<dbReference type="CDD" id="cd10747">
    <property type="entry name" value="DnaJ_C"/>
    <property type="match status" value="1"/>
</dbReference>
<dbReference type="FunFam" id="1.10.287.110:FF:000041">
    <property type="entry name" value="Chaperone protein DNAj, putative"/>
    <property type="match status" value="1"/>
</dbReference>
<sequence>MVKETKLYDLLGVSPDASESELKKAYRQKALRAHPDKGGDPEIFKDLTQAYEVLSDPQKRGIYDRFGEAGLSESGGAGGVDAQDLFSQLFGGGGGPFGGGGFFGGGGRPSGPRKGKDLVHRIHVSLEELYKGKTSKLSLNKHIICPKCNGKGGKEGAVKTCPGCRGQGIKIVIRQLGPMMQQIQQQCPDCDGTGEIINPKDRCKQCNGKKTISEKKVLEVHIDKGMKGGETINFAGESDQAPDMIPGDVVIVIEEKKHDRFTRKGNDLVIEIEIDLLTALGGGQFAIPHLDERALMVTIVPGEVIKDGAVKVIHGQGMPSRRHHDFGDLYVRMKVKFPESIDPAVIPLLEKALPARKATEKFPKNIHLEEVVLAEPDARQQRAANDEMEVDEDEDGAGPRVQCQNQ</sequence>
<dbReference type="AlphaFoldDB" id="M5G9X3"/>
<feature type="zinc finger region" description="CR-type" evidence="5">
    <location>
        <begin position="132"/>
        <end position="215"/>
    </location>
</feature>
<dbReference type="InterPro" id="IPR002939">
    <property type="entry name" value="DnaJ_C"/>
</dbReference>
<evidence type="ECO:0000256" key="6">
    <source>
        <dbReference type="SAM" id="MobiDB-lite"/>
    </source>
</evidence>
<feature type="compositionally biased region" description="Acidic residues" evidence="6">
    <location>
        <begin position="386"/>
        <end position="396"/>
    </location>
</feature>
<dbReference type="GeneID" id="63686837"/>
<feature type="domain" description="J" evidence="7">
    <location>
        <begin position="6"/>
        <end position="67"/>
    </location>
</feature>
<accession>M5G9X3</accession>
<keyword evidence="4 5" id="KW-0862">Zinc</keyword>
<keyword evidence="10" id="KW-1185">Reference proteome</keyword>
<dbReference type="InterPro" id="IPR036410">
    <property type="entry name" value="HSP_DnaJ_Cys-rich_dom_sf"/>
</dbReference>
<dbReference type="PANTHER" id="PTHR43888">
    <property type="entry name" value="DNAJ-LIKE-2, ISOFORM A-RELATED"/>
    <property type="match status" value="1"/>
</dbReference>
<dbReference type="GO" id="GO:0005524">
    <property type="term" value="F:ATP binding"/>
    <property type="evidence" value="ECO:0007669"/>
    <property type="project" value="InterPro"/>
</dbReference>
<evidence type="ECO:0000256" key="5">
    <source>
        <dbReference type="PROSITE-ProRule" id="PRU00546"/>
    </source>
</evidence>
<dbReference type="GO" id="GO:0006457">
    <property type="term" value="P:protein folding"/>
    <property type="evidence" value="ECO:0007669"/>
    <property type="project" value="InterPro"/>
</dbReference>
<evidence type="ECO:0000256" key="2">
    <source>
        <dbReference type="ARBA" id="ARBA00022737"/>
    </source>
</evidence>
<evidence type="ECO:0000313" key="9">
    <source>
        <dbReference type="EMBL" id="EJU05619.1"/>
    </source>
</evidence>
<dbReference type="GO" id="GO:0030544">
    <property type="term" value="F:Hsp70 protein binding"/>
    <property type="evidence" value="ECO:0007669"/>
    <property type="project" value="InterPro"/>
</dbReference>
<dbReference type="OrthoDB" id="550424at2759"/>
<dbReference type="InterPro" id="IPR036869">
    <property type="entry name" value="J_dom_sf"/>
</dbReference>
<dbReference type="SUPFAM" id="SSF49493">
    <property type="entry name" value="HSP40/DnaJ peptide-binding domain"/>
    <property type="match status" value="2"/>
</dbReference>
<dbReference type="STRING" id="1858805.M5G9X3"/>
<protein>
    <recommendedName>
        <fullName evidence="11">DnaJ-domain-containing protein</fullName>
    </recommendedName>
</protein>
<dbReference type="InterPro" id="IPR018253">
    <property type="entry name" value="DnaJ_domain_CS"/>
</dbReference>
<dbReference type="InterPro" id="IPR008971">
    <property type="entry name" value="HSP40/DnaJ_pept-bd"/>
</dbReference>
<dbReference type="InterPro" id="IPR001305">
    <property type="entry name" value="HSP_DnaJ_Cys-rich_dom"/>
</dbReference>
<dbReference type="PROSITE" id="PS51188">
    <property type="entry name" value="ZF_CR"/>
    <property type="match status" value="1"/>
</dbReference>
<dbReference type="InterPro" id="IPR012724">
    <property type="entry name" value="DnaJ"/>
</dbReference>
<feature type="domain" description="CR-type" evidence="8">
    <location>
        <begin position="132"/>
        <end position="215"/>
    </location>
</feature>
<dbReference type="Gene3D" id="1.10.287.110">
    <property type="entry name" value="DnaJ domain"/>
    <property type="match status" value="1"/>
</dbReference>
<evidence type="ECO:0000256" key="3">
    <source>
        <dbReference type="ARBA" id="ARBA00022771"/>
    </source>
</evidence>
<dbReference type="RefSeq" id="XP_040632513.1">
    <property type="nucleotide sequence ID" value="XM_040771775.1"/>
</dbReference>
<dbReference type="GO" id="GO:0009408">
    <property type="term" value="P:response to heat"/>
    <property type="evidence" value="ECO:0007669"/>
    <property type="project" value="InterPro"/>
</dbReference>
<dbReference type="PROSITE" id="PS50076">
    <property type="entry name" value="DNAJ_2"/>
    <property type="match status" value="1"/>
</dbReference>
<dbReference type="PRINTS" id="PR00625">
    <property type="entry name" value="JDOMAIN"/>
</dbReference>
<dbReference type="Pfam" id="PF00226">
    <property type="entry name" value="DnaJ"/>
    <property type="match status" value="1"/>
</dbReference>
<dbReference type="FunFam" id="2.10.230.10:FF:000001">
    <property type="entry name" value="DnaJ subfamily A member 2"/>
    <property type="match status" value="1"/>
</dbReference>